<keyword evidence="8" id="KW-0927">Auxin signaling pathway</keyword>
<organism evidence="11">
    <name type="scientific">Oryza brachyantha</name>
    <name type="common">malo sina</name>
    <dbReference type="NCBI Taxonomy" id="4533"/>
    <lineage>
        <taxon>Eukaryota</taxon>
        <taxon>Viridiplantae</taxon>
        <taxon>Streptophyta</taxon>
        <taxon>Embryophyta</taxon>
        <taxon>Tracheophyta</taxon>
        <taxon>Spermatophyta</taxon>
        <taxon>Magnoliopsida</taxon>
        <taxon>Liliopsida</taxon>
        <taxon>Poales</taxon>
        <taxon>Poaceae</taxon>
        <taxon>BOP clade</taxon>
        <taxon>Oryzoideae</taxon>
        <taxon>Oryzeae</taxon>
        <taxon>Oryzinae</taxon>
        <taxon>Oryza</taxon>
    </lineage>
</organism>
<evidence type="ECO:0000259" key="10">
    <source>
        <dbReference type="PROSITE" id="PS50863"/>
    </source>
</evidence>
<comment type="subcellular location">
    <subcellularLocation>
        <location evidence="2">Nucleus</location>
    </subcellularLocation>
</comment>
<feature type="compositionally biased region" description="Polar residues" evidence="9">
    <location>
        <begin position="505"/>
        <end position="522"/>
    </location>
</feature>
<dbReference type="SUPFAM" id="SSF101936">
    <property type="entry name" value="DNA-binding pseudobarrel domain"/>
    <property type="match status" value="1"/>
</dbReference>
<evidence type="ECO:0000313" key="12">
    <source>
        <dbReference type="Proteomes" id="UP000006038"/>
    </source>
</evidence>
<dbReference type="OMA" id="GHMEHAS"/>
<feature type="region of interest" description="Disordered" evidence="9">
    <location>
        <begin position="376"/>
        <end position="456"/>
    </location>
</feature>
<evidence type="ECO:0000313" key="11">
    <source>
        <dbReference type="EnsemblPlants" id="OB04G37650.1"/>
    </source>
</evidence>
<keyword evidence="4" id="KW-0805">Transcription regulation</keyword>
<dbReference type="STRING" id="4533.J3M2Z0"/>
<reference evidence="11" key="2">
    <citation type="submission" date="2013-04" db="UniProtKB">
        <authorList>
            <consortium name="EnsemblPlants"/>
        </authorList>
    </citation>
    <scope>IDENTIFICATION</scope>
</reference>
<dbReference type="eggNOG" id="ENOG502QVP0">
    <property type="taxonomic scope" value="Eukaryota"/>
</dbReference>
<evidence type="ECO:0000256" key="9">
    <source>
        <dbReference type="SAM" id="MobiDB-lite"/>
    </source>
</evidence>
<evidence type="ECO:0000256" key="4">
    <source>
        <dbReference type="ARBA" id="ARBA00023015"/>
    </source>
</evidence>
<dbReference type="CDD" id="cd10017">
    <property type="entry name" value="B3_DNA"/>
    <property type="match status" value="1"/>
</dbReference>
<dbReference type="Gene3D" id="2.40.330.10">
    <property type="entry name" value="DNA-binding pseudobarrel domain"/>
    <property type="match status" value="1"/>
</dbReference>
<feature type="region of interest" description="Disordered" evidence="9">
    <location>
        <begin position="478"/>
        <end position="528"/>
    </location>
</feature>
<dbReference type="AlphaFoldDB" id="J3M2Z0"/>
<dbReference type="InterPro" id="IPR015300">
    <property type="entry name" value="DNA-bd_pseudobarrel_sf"/>
</dbReference>
<dbReference type="Proteomes" id="UP000006038">
    <property type="component" value="Chromosome 4"/>
</dbReference>
<dbReference type="Gramene" id="OB04G37650.1">
    <property type="protein sequence ID" value="OB04G37650.1"/>
    <property type="gene ID" value="OB04G37650"/>
</dbReference>
<dbReference type="PANTHER" id="PTHR31384">
    <property type="entry name" value="AUXIN RESPONSE FACTOR 4-RELATED"/>
    <property type="match status" value="1"/>
</dbReference>
<dbReference type="GO" id="GO:0006355">
    <property type="term" value="P:regulation of DNA-templated transcription"/>
    <property type="evidence" value="ECO:0007669"/>
    <property type="project" value="InterPro"/>
</dbReference>
<comment type="function">
    <text evidence="1">Auxin response factors (ARFs) are transcriptional factors that bind specifically to the DNA sequence 5'-TGTCTC-3' found in the auxin-responsive promoter elements (AuxREs).</text>
</comment>
<evidence type="ECO:0000256" key="1">
    <source>
        <dbReference type="ARBA" id="ARBA00003182"/>
    </source>
</evidence>
<keyword evidence="5" id="KW-0238">DNA-binding</keyword>
<keyword evidence="7" id="KW-0539">Nucleus</keyword>
<dbReference type="FunFam" id="2.40.330.10:FF:000001">
    <property type="entry name" value="Auxin response factor"/>
    <property type="match status" value="1"/>
</dbReference>
<dbReference type="Gene3D" id="2.30.30.1040">
    <property type="match status" value="1"/>
</dbReference>
<evidence type="ECO:0000256" key="3">
    <source>
        <dbReference type="ARBA" id="ARBA00007853"/>
    </source>
</evidence>
<keyword evidence="12" id="KW-1185">Reference proteome</keyword>
<feature type="compositionally biased region" description="Polar residues" evidence="9">
    <location>
        <begin position="478"/>
        <end position="494"/>
    </location>
</feature>
<comment type="similarity">
    <text evidence="3">Belongs to the ARF family.</text>
</comment>
<accession>J3M2Z0</accession>
<keyword evidence="6" id="KW-0804">Transcription</keyword>
<dbReference type="Pfam" id="PF02362">
    <property type="entry name" value="B3"/>
    <property type="match status" value="1"/>
</dbReference>
<feature type="compositionally biased region" description="Polar residues" evidence="9">
    <location>
        <begin position="389"/>
        <end position="422"/>
    </location>
</feature>
<dbReference type="GO" id="GO:0009734">
    <property type="term" value="P:auxin-activated signaling pathway"/>
    <property type="evidence" value="ECO:0007669"/>
    <property type="project" value="UniProtKB-KW"/>
</dbReference>
<feature type="domain" description="TF-B3" evidence="10">
    <location>
        <begin position="117"/>
        <end position="219"/>
    </location>
</feature>
<reference evidence="11" key="1">
    <citation type="journal article" date="2013" name="Nat. Commun.">
        <title>Whole-genome sequencing of Oryza brachyantha reveals mechanisms underlying Oryza genome evolution.</title>
        <authorList>
            <person name="Chen J."/>
            <person name="Huang Q."/>
            <person name="Gao D."/>
            <person name="Wang J."/>
            <person name="Lang Y."/>
            <person name="Liu T."/>
            <person name="Li B."/>
            <person name="Bai Z."/>
            <person name="Luis Goicoechea J."/>
            <person name="Liang C."/>
            <person name="Chen C."/>
            <person name="Zhang W."/>
            <person name="Sun S."/>
            <person name="Liao Y."/>
            <person name="Zhang X."/>
            <person name="Yang L."/>
            <person name="Song C."/>
            <person name="Wang M."/>
            <person name="Shi J."/>
            <person name="Liu G."/>
            <person name="Liu J."/>
            <person name="Zhou H."/>
            <person name="Zhou W."/>
            <person name="Yu Q."/>
            <person name="An N."/>
            <person name="Chen Y."/>
            <person name="Cai Q."/>
            <person name="Wang B."/>
            <person name="Liu B."/>
            <person name="Min J."/>
            <person name="Huang Y."/>
            <person name="Wu H."/>
            <person name="Li Z."/>
            <person name="Zhang Y."/>
            <person name="Yin Y."/>
            <person name="Song W."/>
            <person name="Jiang J."/>
            <person name="Jackson S.A."/>
            <person name="Wing R.A."/>
            <person name="Wang J."/>
            <person name="Chen M."/>
        </authorList>
    </citation>
    <scope>NUCLEOTIDE SEQUENCE [LARGE SCALE GENOMIC DNA]</scope>
    <source>
        <strain evidence="11">cv. IRGC 101232</strain>
    </source>
</reference>
<name>J3M2Z0_ORYBR</name>
<dbReference type="SMART" id="SM01019">
    <property type="entry name" value="B3"/>
    <property type="match status" value="1"/>
</dbReference>
<proteinExistence type="inferred from homology"/>
<evidence type="ECO:0000256" key="2">
    <source>
        <dbReference type="ARBA" id="ARBA00004123"/>
    </source>
</evidence>
<dbReference type="PROSITE" id="PS50863">
    <property type="entry name" value="B3"/>
    <property type="match status" value="1"/>
</dbReference>
<dbReference type="InterPro" id="IPR003340">
    <property type="entry name" value="B3_DNA-bd"/>
</dbReference>
<sequence>MALPPAASPPPPPTPVDPIVWLACASPLSRLPVVGSQVYYFPAGHAQQCPTPLPLPAHPLFLCSLTALSLSADPTTGEPYATISLLPLRPGTPPAAPASLPAPGVGSQRQPPVFCYYPKQLTQSDANNGGGFSVPRLCAESIFPPLDFDDDPPVQILNMTDLQGKSWEFRHIFRGTPRRHLLTTGWSKFVNAKVLVAGDTVVFMRRPDLKLLVGVRRAPRFDADSRCNARARVPAQEIMEAVRLASNDEPFTVTYYPRQGAGEFVVPRMEVEKGLTSAFMPGMQVRIQIMESEDTRRTAWLNGTINKVYYQQMWNGLEVDWDSSAASFFRTDRCVNPWQVQPVGFPPLPSGVNINPNTISSAPICTEDSLLVPSPMLPPQPPVSIQGARHNNPNAHADIPSSSTSVLTTQALFPTGLQNSVPPSLGGGSSSMVNPQNGSPSNNPVNTPPSDLPDGMKTIQLCIPEKTIQLFGVKITSPVQSDTNGGFSSAQVNQVPEGMDDETSAQEATDTTPTGSPTNGHNQDAARL</sequence>
<evidence type="ECO:0000256" key="6">
    <source>
        <dbReference type="ARBA" id="ARBA00023163"/>
    </source>
</evidence>
<evidence type="ECO:0000256" key="7">
    <source>
        <dbReference type="ARBA" id="ARBA00023242"/>
    </source>
</evidence>
<dbReference type="GO" id="GO:0005634">
    <property type="term" value="C:nucleus"/>
    <property type="evidence" value="ECO:0007669"/>
    <property type="project" value="UniProtKB-SubCell"/>
</dbReference>
<dbReference type="PANTHER" id="PTHR31384:SF94">
    <property type="entry name" value="AUXIN RESPONSE FACTOR 17"/>
    <property type="match status" value="1"/>
</dbReference>
<dbReference type="HOGENOM" id="CLU_002626_3_4_1"/>
<protein>
    <submittedName>
        <fullName evidence="11">Auxin response factor</fullName>
    </submittedName>
</protein>
<dbReference type="InterPro" id="IPR044835">
    <property type="entry name" value="ARF_plant"/>
</dbReference>
<evidence type="ECO:0000256" key="8">
    <source>
        <dbReference type="ARBA" id="ARBA00023294"/>
    </source>
</evidence>
<dbReference type="EnsemblPlants" id="OB04G37650.1">
    <property type="protein sequence ID" value="OB04G37650.1"/>
    <property type="gene ID" value="OB04G37650"/>
</dbReference>
<dbReference type="GO" id="GO:0003677">
    <property type="term" value="F:DNA binding"/>
    <property type="evidence" value="ECO:0007669"/>
    <property type="project" value="UniProtKB-KW"/>
</dbReference>
<evidence type="ECO:0000256" key="5">
    <source>
        <dbReference type="ARBA" id="ARBA00023125"/>
    </source>
</evidence>